<gene>
    <name evidence="4" type="ORF">S01H1_55035</name>
</gene>
<keyword evidence="2" id="KW-0472">Membrane</keyword>
<evidence type="ECO:0000313" key="4">
    <source>
        <dbReference type="EMBL" id="GAG22001.1"/>
    </source>
</evidence>
<evidence type="ECO:0000259" key="3">
    <source>
        <dbReference type="Pfam" id="PF09851"/>
    </source>
</evidence>
<name>X0XAN9_9ZZZZ</name>
<organism evidence="4">
    <name type="scientific">marine sediment metagenome</name>
    <dbReference type="NCBI Taxonomy" id="412755"/>
    <lineage>
        <taxon>unclassified sequences</taxon>
        <taxon>metagenomes</taxon>
        <taxon>ecological metagenomes</taxon>
    </lineage>
</organism>
<dbReference type="InterPro" id="IPR018649">
    <property type="entry name" value="SHOCT"/>
</dbReference>
<proteinExistence type="predicted"/>
<comment type="caution">
    <text evidence="4">The sequence shown here is derived from an EMBL/GenBank/DDBJ whole genome shotgun (WGS) entry which is preliminary data.</text>
</comment>
<dbReference type="AlphaFoldDB" id="X0XAN9"/>
<evidence type="ECO:0000256" key="2">
    <source>
        <dbReference type="SAM" id="Phobius"/>
    </source>
</evidence>
<sequence length="83" mass="9659">MFGYESFEFGQLWWVFPIGMMILCFFMMRRGSCCMMGGDDTRDATGPDRSASSDSAREILDKRYTLGEISKEEYEEKKRDISN</sequence>
<reference evidence="4" key="1">
    <citation type="journal article" date="2014" name="Front. Microbiol.">
        <title>High frequency of phylogenetically diverse reductive dehalogenase-homologous genes in deep subseafloor sedimentary metagenomes.</title>
        <authorList>
            <person name="Kawai M."/>
            <person name="Futagami T."/>
            <person name="Toyoda A."/>
            <person name="Takaki Y."/>
            <person name="Nishi S."/>
            <person name="Hori S."/>
            <person name="Arai W."/>
            <person name="Tsubouchi T."/>
            <person name="Morono Y."/>
            <person name="Uchiyama I."/>
            <person name="Ito T."/>
            <person name="Fujiyama A."/>
            <person name="Inagaki F."/>
            <person name="Takami H."/>
        </authorList>
    </citation>
    <scope>NUCLEOTIDE SEQUENCE</scope>
    <source>
        <strain evidence="4">Expedition CK06-06</strain>
    </source>
</reference>
<feature type="transmembrane region" description="Helical" evidence="2">
    <location>
        <begin position="12"/>
        <end position="28"/>
    </location>
</feature>
<keyword evidence="2" id="KW-1133">Transmembrane helix</keyword>
<dbReference type="EMBL" id="BARS01035742">
    <property type="protein sequence ID" value="GAG22001.1"/>
    <property type="molecule type" value="Genomic_DNA"/>
</dbReference>
<dbReference type="Pfam" id="PF09851">
    <property type="entry name" value="SHOCT"/>
    <property type="match status" value="1"/>
</dbReference>
<evidence type="ECO:0000256" key="1">
    <source>
        <dbReference type="SAM" id="MobiDB-lite"/>
    </source>
</evidence>
<feature type="domain" description="SHOCT" evidence="3">
    <location>
        <begin position="56"/>
        <end position="81"/>
    </location>
</feature>
<feature type="region of interest" description="Disordered" evidence="1">
    <location>
        <begin position="39"/>
        <end position="58"/>
    </location>
</feature>
<protein>
    <recommendedName>
        <fullName evidence="3">SHOCT domain-containing protein</fullName>
    </recommendedName>
</protein>
<accession>X0XAN9</accession>
<keyword evidence="2" id="KW-0812">Transmembrane</keyword>